<evidence type="ECO:0000313" key="1">
    <source>
        <dbReference type="EMBL" id="OHA83931.1"/>
    </source>
</evidence>
<dbReference type="STRING" id="1802727.A2937_03260"/>
<proteinExistence type="predicted"/>
<dbReference type="Gene3D" id="3.30.1490.300">
    <property type="match status" value="1"/>
</dbReference>
<dbReference type="PANTHER" id="PTHR32432">
    <property type="entry name" value="CELL DIVISION PROTEIN FTSA-RELATED"/>
    <property type="match status" value="1"/>
</dbReference>
<dbReference type="Proteomes" id="UP000177987">
    <property type="component" value="Unassembled WGS sequence"/>
</dbReference>
<comment type="caution">
    <text evidence="1">The sequence shown here is derived from an EMBL/GenBank/DDBJ whole genome shotgun (WGS) entry which is preliminary data.</text>
</comment>
<sequence>MQRSKFYQFFPPPHFLQMPAVGLDISDVSMRFAELLETRKGLVIGRFAEKVIPRGIIESGEVKKPADLRALLNDLKKEYNLELVSVSLPEEKAYLFDLHLPKMKYSEIRGAIELSLEEYVPLKASEALFDYEIEKETDTAIEVSVSVTPQALIEGYLEAFSGTGITPIAFEVEAQSLARSIIPEGAKDAYMVVDFGKTRTGLTIAANGFVQFTSTVPVGGRLLTEAIAKNLSVSFDDAEKIKHEKGIAGFSDNDELSIALMSTISVLRDTINKHCAYWQTREDAGKKQQPIQKVYLCGGDSNLAGFVNYLATGLPVPVELAQVMVNVNSLDQYVPEINFNDSLRYATAIGLALRRPQ</sequence>
<evidence type="ECO:0008006" key="3">
    <source>
        <dbReference type="Google" id="ProtNLM"/>
    </source>
</evidence>
<reference evidence="1 2" key="1">
    <citation type="journal article" date="2016" name="Nat. Commun.">
        <title>Thousands of microbial genomes shed light on interconnected biogeochemical processes in an aquifer system.</title>
        <authorList>
            <person name="Anantharaman K."/>
            <person name="Brown C.T."/>
            <person name="Hug L.A."/>
            <person name="Sharon I."/>
            <person name="Castelle C.J."/>
            <person name="Probst A.J."/>
            <person name="Thomas B.C."/>
            <person name="Singh A."/>
            <person name="Wilkins M.J."/>
            <person name="Karaoz U."/>
            <person name="Brodie E.L."/>
            <person name="Williams K.H."/>
            <person name="Hubbard S.S."/>
            <person name="Banfield J.F."/>
        </authorList>
    </citation>
    <scope>NUCLEOTIDE SEQUENCE [LARGE SCALE GENOMIC DNA]</scope>
</reference>
<dbReference type="PANTHER" id="PTHR32432:SF3">
    <property type="entry name" value="ETHANOLAMINE UTILIZATION PROTEIN EUTJ"/>
    <property type="match status" value="1"/>
</dbReference>
<dbReference type="PIRSF" id="PIRSF019169">
    <property type="entry name" value="PilM"/>
    <property type="match status" value="1"/>
</dbReference>
<dbReference type="InterPro" id="IPR050696">
    <property type="entry name" value="FtsA/MreB"/>
</dbReference>
<dbReference type="AlphaFoldDB" id="A0A1G2SHQ3"/>
<dbReference type="EMBL" id="MHUW01000010">
    <property type="protein sequence ID" value="OHA83931.1"/>
    <property type="molecule type" value="Genomic_DNA"/>
</dbReference>
<organism evidence="1 2">
    <name type="scientific">Candidatus Yonathbacteria bacterium RIFCSPLOWO2_01_FULL_47_33b</name>
    <dbReference type="NCBI Taxonomy" id="1802727"/>
    <lineage>
        <taxon>Bacteria</taxon>
        <taxon>Candidatus Yonathiibacteriota</taxon>
    </lineage>
</organism>
<dbReference type="SUPFAM" id="SSF53067">
    <property type="entry name" value="Actin-like ATPase domain"/>
    <property type="match status" value="2"/>
</dbReference>
<dbReference type="CDD" id="cd24049">
    <property type="entry name" value="ASKHA_NBD_PilM"/>
    <property type="match status" value="1"/>
</dbReference>
<accession>A0A1G2SHQ3</accession>
<dbReference type="InterPro" id="IPR005883">
    <property type="entry name" value="PilM"/>
</dbReference>
<gene>
    <name evidence="1" type="ORF">A2937_03260</name>
</gene>
<dbReference type="InterPro" id="IPR043129">
    <property type="entry name" value="ATPase_NBD"/>
</dbReference>
<evidence type="ECO:0000313" key="2">
    <source>
        <dbReference type="Proteomes" id="UP000177987"/>
    </source>
</evidence>
<dbReference type="Gene3D" id="3.30.420.40">
    <property type="match status" value="2"/>
</dbReference>
<name>A0A1G2SHQ3_9BACT</name>
<protein>
    <recommendedName>
        <fullName evidence="3">SHS2 domain-containing protein</fullName>
    </recommendedName>
</protein>
<dbReference type="Pfam" id="PF11104">
    <property type="entry name" value="PilM_2"/>
    <property type="match status" value="1"/>
</dbReference>